<dbReference type="Pfam" id="PF00702">
    <property type="entry name" value="Hydrolase"/>
    <property type="match status" value="1"/>
</dbReference>
<evidence type="ECO:0000313" key="1">
    <source>
        <dbReference type="EMBL" id="MCG2617351.1"/>
    </source>
</evidence>
<dbReference type="PANTHER" id="PTHR43611">
    <property type="entry name" value="ALPHA-D-GLUCOSE 1-PHOSPHATE PHOSPHATASE"/>
    <property type="match status" value="1"/>
</dbReference>
<dbReference type="SFLD" id="SFLDG01129">
    <property type="entry name" value="C1.5:_HAD__Beta-PGM__Phosphata"/>
    <property type="match status" value="1"/>
</dbReference>
<dbReference type="Gene3D" id="3.40.50.1000">
    <property type="entry name" value="HAD superfamily/HAD-like"/>
    <property type="match status" value="1"/>
</dbReference>
<gene>
    <name evidence="1" type="ORF">LZZ85_23845</name>
</gene>
<dbReference type="InterPro" id="IPR023214">
    <property type="entry name" value="HAD_sf"/>
</dbReference>
<name>A0ABS9KYF2_9BACT</name>
<reference evidence="1" key="1">
    <citation type="submission" date="2022-01" db="EMBL/GenBank/DDBJ databases">
        <authorList>
            <person name="Jo J.-H."/>
            <person name="Im W.-T."/>
        </authorList>
    </citation>
    <scope>NUCLEOTIDE SEQUENCE</scope>
    <source>
        <strain evidence="1">NA20</strain>
    </source>
</reference>
<dbReference type="EMBL" id="JAKLTR010000020">
    <property type="protein sequence ID" value="MCG2617351.1"/>
    <property type="molecule type" value="Genomic_DNA"/>
</dbReference>
<proteinExistence type="predicted"/>
<comment type="caution">
    <text evidence="1">The sequence shown here is derived from an EMBL/GenBank/DDBJ whole genome shotgun (WGS) entry which is preliminary data.</text>
</comment>
<sequence>MQIAPVTTLFLDIGGVLLTNGWGRSSRKLAAEHFGLDLVEINERHHLTFDTYEIGKISLDEYLERIVFYEERSFSMEDFKSFMYKQTQPFNDSIQFFKELKQQNGLKVIAVNNEGRELNDFRIRHFGLDELFDAYASSCYVKFRKPDLDIYRVACDIARVLPHQAAMVDDRPMFTQVASVLGINCLHFDSLDGIKEKLKKINLHHR</sequence>
<evidence type="ECO:0000313" key="2">
    <source>
        <dbReference type="Proteomes" id="UP001165367"/>
    </source>
</evidence>
<organism evidence="1 2">
    <name type="scientific">Terrimonas ginsenosidimutans</name>
    <dbReference type="NCBI Taxonomy" id="2908004"/>
    <lineage>
        <taxon>Bacteria</taxon>
        <taxon>Pseudomonadati</taxon>
        <taxon>Bacteroidota</taxon>
        <taxon>Chitinophagia</taxon>
        <taxon>Chitinophagales</taxon>
        <taxon>Chitinophagaceae</taxon>
        <taxon>Terrimonas</taxon>
    </lineage>
</organism>
<dbReference type="InterPro" id="IPR023198">
    <property type="entry name" value="PGP-like_dom2"/>
</dbReference>
<keyword evidence="2" id="KW-1185">Reference proteome</keyword>
<dbReference type="SFLD" id="SFLDS00003">
    <property type="entry name" value="Haloacid_Dehalogenase"/>
    <property type="match status" value="1"/>
</dbReference>
<accession>A0ABS9KYF2</accession>
<dbReference type="PANTHER" id="PTHR43611:SF3">
    <property type="entry name" value="FLAVIN MONONUCLEOTIDE HYDROLASE 1, CHLOROPLATIC"/>
    <property type="match status" value="1"/>
</dbReference>
<dbReference type="Proteomes" id="UP001165367">
    <property type="component" value="Unassembled WGS sequence"/>
</dbReference>
<dbReference type="Gene3D" id="1.10.150.240">
    <property type="entry name" value="Putative phosphatase, domain 2"/>
    <property type="match status" value="1"/>
</dbReference>
<dbReference type="SUPFAM" id="SSF56784">
    <property type="entry name" value="HAD-like"/>
    <property type="match status" value="1"/>
</dbReference>
<protein>
    <submittedName>
        <fullName evidence="1">HAD hydrolase-like protein</fullName>
    </submittedName>
</protein>
<dbReference type="InterPro" id="IPR036412">
    <property type="entry name" value="HAD-like_sf"/>
</dbReference>
<dbReference type="RefSeq" id="WP_237876033.1">
    <property type="nucleotide sequence ID" value="NZ_JAKLTR010000020.1"/>
</dbReference>